<feature type="chain" id="PRO_5032963255" evidence="3">
    <location>
        <begin position="28"/>
        <end position="509"/>
    </location>
</feature>
<comment type="subcellular location">
    <subcellularLocation>
        <location evidence="1">Periplasm</location>
    </subcellularLocation>
</comment>
<accession>A0A853KYH8</accession>
<dbReference type="GO" id="GO:0030288">
    <property type="term" value="C:outer membrane-bounded periplasmic space"/>
    <property type="evidence" value="ECO:0007669"/>
    <property type="project" value="UniProtKB-ARBA"/>
</dbReference>
<evidence type="ECO:0000256" key="1">
    <source>
        <dbReference type="ARBA" id="ARBA00004418"/>
    </source>
</evidence>
<dbReference type="GO" id="GO:1904680">
    <property type="term" value="F:peptide transmembrane transporter activity"/>
    <property type="evidence" value="ECO:0007669"/>
    <property type="project" value="TreeGrafter"/>
</dbReference>
<dbReference type="InterPro" id="IPR000914">
    <property type="entry name" value="SBP_5_dom"/>
</dbReference>
<dbReference type="PANTHER" id="PTHR30290">
    <property type="entry name" value="PERIPLASMIC BINDING COMPONENT OF ABC TRANSPORTER"/>
    <property type="match status" value="1"/>
</dbReference>
<dbReference type="AlphaFoldDB" id="A0A853KYH8"/>
<dbReference type="SUPFAM" id="SSF53850">
    <property type="entry name" value="Periplasmic binding protein-like II"/>
    <property type="match status" value="1"/>
</dbReference>
<name>A0A853KYH8_9PROT</name>
<feature type="domain" description="Solute-binding protein family 5" evidence="4">
    <location>
        <begin position="71"/>
        <end position="431"/>
    </location>
</feature>
<dbReference type="Gene3D" id="3.90.76.10">
    <property type="entry name" value="Dipeptide-binding Protein, Domain 1"/>
    <property type="match status" value="1"/>
</dbReference>
<dbReference type="Proteomes" id="UP000094009">
    <property type="component" value="Unassembled WGS sequence"/>
</dbReference>
<dbReference type="InterPro" id="IPR030678">
    <property type="entry name" value="Peptide/Ni-bd"/>
</dbReference>
<dbReference type="RefSeq" id="WP_064781682.1">
    <property type="nucleotide sequence ID" value="NZ_JPVZ01000006.1"/>
</dbReference>
<gene>
    <name evidence="5" type="ORF">TH4_15120</name>
</gene>
<dbReference type="PIRSF" id="PIRSF002741">
    <property type="entry name" value="MppA"/>
    <property type="match status" value="1"/>
</dbReference>
<dbReference type="GO" id="GO:0043190">
    <property type="term" value="C:ATP-binding cassette (ABC) transporter complex"/>
    <property type="evidence" value="ECO:0007669"/>
    <property type="project" value="InterPro"/>
</dbReference>
<dbReference type="CDD" id="cd00995">
    <property type="entry name" value="PBP2_NikA_DppA_OppA_like"/>
    <property type="match status" value="1"/>
</dbReference>
<sequence length="509" mass="56060">MIKQGMRTALMALALAGGMMASAPAHAEGTLTVSSPQDPGSWDPVDTFLVNWASVATNIYDGLTYRGPDTKLVPGLATSWEVLDDGLRIRFALREGVTFHNGEPFNADAVKFTFDRLMGEEGKKGPQRSNYAAIDHVEVIDDYTVDMHLTQPDPVLLTKLAGYGAMIVPPKYIAENGEDYFNAHPVGTGPFKFVSYEPKVGIKLEAYDGFWGDQAKISNLEYRFISEPSTAVAELQAGRVDLVIPPTIPIGMIPTIEEDPNIQVVTTASPTVYALRFNTANGITKDERVRKAMIYGVDRKAIIDAVLGGQASEIVSFQGELSFGYDPSLEPLPYDPNKAKELLAEAGVAPGANVQINIRGNDSTFNEVAQAVASYLQIIGLNATIKPYETNVLLNDIIPQGKTGEMFQQSWGGWTLDFDNTAYFMYHTGEKWNPYDSDPKMDELLESQRAITDQVKREEILREIANYAADRALEMPLYNLNAIFGLSNRVKNFIPVPDSRLRLNEVSVD</sequence>
<comment type="caution">
    <text evidence="5">The sequence shown here is derived from an EMBL/GenBank/DDBJ whole genome shotgun (WGS) entry which is preliminary data.</text>
</comment>
<evidence type="ECO:0000259" key="4">
    <source>
        <dbReference type="Pfam" id="PF00496"/>
    </source>
</evidence>
<dbReference type="GO" id="GO:0015833">
    <property type="term" value="P:peptide transport"/>
    <property type="evidence" value="ECO:0007669"/>
    <property type="project" value="TreeGrafter"/>
</dbReference>
<evidence type="ECO:0000313" key="5">
    <source>
        <dbReference type="EMBL" id="OAZ09185.1"/>
    </source>
</evidence>
<comment type="similarity">
    <text evidence="2">Belongs to the bacterial solute-binding protein 5 family.</text>
</comment>
<feature type="signal peptide" evidence="3">
    <location>
        <begin position="1"/>
        <end position="27"/>
    </location>
</feature>
<evidence type="ECO:0000256" key="2">
    <source>
        <dbReference type="ARBA" id="ARBA00005695"/>
    </source>
</evidence>
<reference evidence="5 6" key="1">
    <citation type="submission" date="2014-07" db="EMBL/GenBank/DDBJ databases">
        <title>Draft genome sequence of Thalassospira tepidiphila 1-1B.</title>
        <authorList>
            <person name="Lai Q."/>
            <person name="Shao Z."/>
        </authorList>
    </citation>
    <scope>NUCLEOTIDE SEQUENCE [LARGE SCALE GENOMIC DNA]</scope>
    <source>
        <strain evidence="5 6">MCCC 1A03514</strain>
    </source>
</reference>
<keyword evidence="3" id="KW-0732">Signal</keyword>
<evidence type="ECO:0000313" key="6">
    <source>
        <dbReference type="Proteomes" id="UP000094009"/>
    </source>
</evidence>
<dbReference type="EMBL" id="JPVZ01000006">
    <property type="protein sequence ID" value="OAZ09185.1"/>
    <property type="molecule type" value="Genomic_DNA"/>
</dbReference>
<dbReference type="Gene3D" id="3.10.105.10">
    <property type="entry name" value="Dipeptide-binding Protein, Domain 3"/>
    <property type="match status" value="1"/>
</dbReference>
<dbReference type="InterPro" id="IPR039424">
    <property type="entry name" value="SBP_5"/>
</dbReference>
<organism evidence="5 6">
    <name type="scientific">Thalassospira tepidiphila MCCC 1A03514</name>
    <dbReference type="NCBI Taxonomy" id="1177930"/>
    <lineage>
        <taxon>Bacteria</taxon>
        <taxon>Pseudomonadati</taxon>
        <taxon>Pseudomonadota</taxon>
        <taxon>Alphaproteobacteria</taxon>
        <taxon>Rhodospirillales</taxon>
        <taxon>Thalassospiraceae</taxon>
        <taxon>Thalassospira</taxon>
    </lineage>
</organism>
<dbReference type="Gene3D" id="3.40.190.10">
    <property type="entry name" value="Periplasmic binding protein-like II"/>
    <property type="match status" value="1"/>
</dbReference>
<proteinExistence type="inferred from homology"/>
<dbReference type="Pfam" id="PF00496">
    <property type="entry name" value="SBP_bac_5"/>
    <property type="match status" value="1"/>
</dbReference>
<protein>
    <submittedName>
        <fullName evidence="5">Peptide ABC transporter substrate-binding protein</fullName>
    </submittedName>
</protein>
<evidence type="ECO:0000256" key="3">
    <source>
        <dbReference type="SAM" id="SignalP"/>
    </source>
</evidence>